<feature type="compositionally biased region" description="Polar residues" evidence="1">
    <location>
        <begin position="121"/>
        <end position="138"/>
    </location>
</feature>
<dbReference type="OrthoDB" id="9764652at2"/>
<dbReference type="Proteomes" id="UP000076400">
    <property type="component" value="Unassembled WGS sequence"/>
</dbReference>
<proteinExistence type="predicted"/>
<evidence type="ECO:0000313" key="4">
    <source>
        <dbReference type="Proteomes" id="UP000076400"/>
    </source>
</evidence>
<sequence>MKKLKDQTLVTALKPALRRSLLLSVSLLALAACSVTPEPIELQEIAQTAVADQSLIAASEEKVTGPLDLSTAVARALKFNLAHRVQIMEAALANKSFELAKMDMLPILAATAGATARDNDNASSSTSVLTRRQSLEPSTSEDRERFNASARFSWNVLDFGISYLQANQEANRYLVAELTREKAMMQLVQQVRTAFWRAAAMQMISGRVDTLLTEANKARADLDRVLNARLRPPLRVLEEMRTLSEIIQQLETMQQSVSAARVDLAALINVPPSQEVKLVAPEALPMPPSPPTDLERQELMALVNSGDYAAQLYNIRIEQLESRKALIRLLPGVELFSAVNFDTNSYLYNQTWAEVGARVNWNIMRLLAYDEIKDLNEGRKQLAVARRLATNMAVITRLRLSHETYLSALERLRRTRDIDSIDSEIRRLTLQAAASSATSGIAGVQSEVRALRSTVANLLAYADAQNAYGLYMVSLGLSVAPEDYQSKSVEDLAGLVKAAFTKWEAGDFGELPQIEAAVQK</sequence>
<keyword evidence="4" id="KW-1185">Reference proteome</keyword>
<feature type="chain" id="PRO_5007601683" description="Transporter" evidence="2">
    <location>
        <begin position="32"/>
        <end position="520"/>
    </location>
</feature>
<evidence type="ECO:0000256" key="1">
    <source>
        <dbReference type="SAM" id="MobiDB-lite"/>
    </source>
</evidence>
<dbReference type="STRING" id="580166.AUP43_14730"/>
<reference evidence="3 4" key="1">
    <citation type="submission" date="2015-12" db="EMBL/GenBank/DDBJ databases">
        <title>Genome sequence of Oceanibaculum pacificum MCCC 1A02656.</title>
        <authorList>
            <person name="Lu L."/>
            <person name="Lai Q."/>
            <person name="Shao Z."/>
            <person name="Qian P."/>
        </authorList>
    </citation>
    <scope>NUCLEOTIDE SEQUENCE [LARGE SCALE GENOMIC DNA]</scope>
    <source>
        <strain evidence="3 4">MCCC 1A02656</strain>
    </source>
</reference>
<evidence type="ECO:0000256" key="2">
    <source>
        <dbReference type="SAM" id="SignalP"/>
    </source>
</evidence>
<evidence type="ECO:0008006" key="5">
    <source>
        <dbReference type="Google" id="ProtNLM"/>
    </source>
</evidence>
<dbReference type="AlphaFoldDB" id="A0A154VBQ8"/>
<accession>A0A154VBQ8</accession>
<organism evidence="3 4">
    <name type="scientific">Oceanibaculum pacificum</name>
    <dbReference type="NCBI Taxonomy" id="580166"/>
    <lineage>
        <taxon>Bacteria</taxon>
        <taxon>Pseudomonadati</taxon>
        <taxon>Pseudomonadota</taxon>
        <taxon>Alphaproteobacteria</taxon>
        <taxon>Rhodospirillales</taxon>
        <taxon>Oceanibaculaceae</taxon>
        <taxon>Oceanibaculum</taxon>
    </lineage>
</organism>
<dbReference type="InterPro" id="IPR010131">
    <property type="entry name" value="MdtP/NodT-like"/>
</dbReference>
<dbReference type="PROSITE" id="PS51257">
    <property type="entry name" value="PROKAR_LIPOPROTEIN"/>
    <property type="match status" value="1"/>
</dbReference>
<dbReference type="PANTHER" id="PTHR30203">
    <property type="entry name" value="OUTER MEMBRANE CATION EFFLUX PROTEIN"/>
    <property type="match status" value="1"/>
</dbReference>
<dbReference type="GO" id="GO:0015562">
    <property type="term" value="F:efflux transmembrane transporter activity"/>
    <property type="evidence" value="ECO:0007669"/>
    <property type="project" value="InterPro"/>
</dbReference>
<name>A0A154VBQ8_9PROT</name>
<dbReference type="PANTHER" id="PTHR30203:SF29">
    <property type="entry name" value="PROTEIN CYAE"/>
    <property type="match status" value="1"/>
</dbReference>
<feature type="region of interest" description="Disordered" evidence="1">
    <location>
        <begin position="116"/>
        <end position="142"/>
    </location>
</feature>
<evidence type="ECO:0000313" key="3">
    <source>
        <dbReference type="EMBL" id="KZC98821.1"/>
    </source>
</evidence>
<feature type="signal peptide" evidence="2">
    <location>
        <begin position="1"/>
        <end position="31"/>
    </location>
</feature>
<comment type="caution">
    <text evidence="3">The sequence shown here is derived from an EMBL/GenBank/DDBJ whole genome shotgun (WGS) entry which is preliminary data.</text>
</comment>
<dbReference type="Gene3D" id="1.20.1600.10">
    <property type="entry name" value="Outer membrane efflux proteins (OEP)"/>
    <property type="match status" value="1"/>
</dbReference>
<dbReference type="SUPFAM" id="SSF56954">
    <property type="entry name" value="Outer membrane efflux proteins (OEP)"/>
    <property type="match status" value="1"/>
</dbReference>
<protein>
    <recommendedName>
        <fullName evidence="5">Transporter</fullName>
    </recommendedName>
</protein>
<dbReference type="EMBL" id="LPXN01000169">
    <property type="protein sequence ID" value="KZC98821.1"/>
    <property type="molecule type" value="Genomic_DNA"/>
</dbReference>
<gene>
    <name evidence="3" type="ORF">AUP43_14730</name>
</gene>
<keyword evidence="2" id="KW-0732">Signal</keyword>